<reference evidence="2" key="1">
    <citation type="submission" date="2022-03" db="EMBL/GenBank/DDBJ databases">
        <title>Genome Identification and Characterization of new species Bdellovibrio reynosense LBG001 sp. nov. from a Mexico soil sample.</title>
        <authorList>
            <person name="Camilli A."/>
            <person name="Ajao Y."/>
            <person name="Guo X."/>
        </authorList>
    </citation>
    <scope>NUCLEOTIDE SEQUENCE</scope>
    <source>
        <strain evidence="2">LBG001</strain>
    </source>
</reference>
<accession>A0ABY4CDG0</accession>
<organism evidence="2 3">
    <name type="scientific">Bdellovibrio reynosensis</name>
    <dbReference type="NCBI Taxonomy" id="2835041"/>
    <lineage>
        <taxon>Bacteria</taxon>
        <taxon>Pseudomonadati</taxon>
        <taxon>Bdellovibrionota</taxon>
        <taxon>Bdellovibrionia</taxon>
        <taxon>Bdellovibrionales</taxon>
        <taxon>Pseudobdellovibrionaceae</taxon>
        <taxon>Bdellovibrio</taxon>
    </lineage>
</organism>
<dbReference type="InterPro" id="IPR010648">
    <property type="entry name" value="UPF0270"/>
</dbReference>
<dbReference type="InterPro" id="IPR036685">
    <property type="entry name" value="YehU-like_sf"/>
</dbReference>
<protein>
    <submittedName>
        <fullName evidence="2">YheU family protein</fullName>
    </submittedName>
</protein>
<keyword evidence="3" id="KW-1185">Reference proteome</keyword>
<evidence type="ECO:0000313" key="2">
    <source>
        <dbReference type="EMBL" id="UOF02982.1"/>
    </source>
</evidence>
<dbReference type="Pfam" id="PF06794">
    <property type="entry name" value="UPF0270"/>
    <property type="match status" value="1"/>
</dbReference>
<dbReference type="Proteomes" id="UP000830116">
    <property type="component" value="Chromosome"/>
</dbReference>
<comment type="similarity">
    <text evidence="1">Belongs to the UPF0270 family.</text>
</comment>
<evidence type="ECO:0000256" key="1">
    <source>
        <dbReference type="ARBA" id="ARBA00006450"/>
    </source>
</evidence>
<dbReference type="SUPFAM" id="SSF118001">
    <property type="entry name" value="YehU-like"/>
    <property type="match status" value="1"/>
</dbReference>
<sequence length="71" mass="8129">MLSPETLQALIESYILREGTDYGANEVALETKLKQVRTQLDKKRIKIAFDPNTESVTLITADEWRKLQAHV</sequence>
<gene>
    <name evidence="2" type="ORF">MNR06_01115</name>
</gene>
<proteinExistence type="inferred from homology"/>
<dbReference type="Gene3D" id="1.10.10.610">
    <property type="entry name" value="YehU-like"/>
    <property type="match status" value="1"/>
</dbReference>
<evidence type="ECO:0000313" key="3">
    <source>
        <dbReference type="Proteomes" id="UP000830116"/>
    </source>
</evidence>
<dbReference type="EMBL" id="CP093442">
    <property type="protein sequence ID" value="UOF02982.1"/>
    <property type="molecule type" value="Genomic_DNA"/>
</dbReference>
<name>A0ABY4CDG0_9BACT</name>